<gene>
    <name evidence="1" type="ORF">HNR67_005601</name>
</gene>
<organism evidence="1 2">
    <name type="scientific">Crossiella cryophila</name>
    <dbReference type="NCBI Taxonomy" id="43355"/>
    <lineage>
        <taxon>Bacteria</taxon>
        <taxon>Bacillati</taxon>
        <taxon>Actinomycetota</taxon>
        <taxon>Actinomycetes</taxon>
        <taxon>Pseudonocardiales</taxon>
        <taxon>Pseudonocardiaceae</taxon>
        <taxon>Crossiella</taxon>
    </lineage>
</organism>
<comment type="caution">
    <text evidence="1">The sequence shown here is derived from an EMBL/GenBank/DDBJ whole genome shotgun (WGS) entry which is preliminary data.</text>
</comment>
<reference evidence="1 2" key="1">
    <citation type="submission" date="2020-08" db="EMBL/GenBank/DDBJ databases">
        <title>Sequencing the genomes of 1000 actinobacteria strains.</title>
        <authorList>
            <person name="Klenk H.-P."/>
        </authorList>
    </citation>
    <scope>NUCLEOTIDE SEQUENCE [LARGE SCALE GENOMIC DNA]</scope>
    <source>
        <strain evidence="1 2">DSM 44230</strain>
    </source>
</reference>
<dbReference type="AlphaFoldDB" id="A0A7W7CE46"/>
<keyword evidence="2" id="KW-1185">Reference proteome</keyword>
<dbReference type="RefSeq" id="WP_185005226.1">
    <property type="nucleotide sequence ID" value="NZ_BAAAUI010000001.1"/>
</dbReference>
<evidence type="ECO:0008006" key="3">
    <source>
        <dbReference type="Google" id="ProtNLM"/>
    </source>
</evidence>
<dbReference type="Proteomes" id="UP000533598">
    <property type="component" value="Unassembled WGS sequence"/>
</dbReference>
<protein>
    <recommendedName>
        <fullName evidence="3">AbrB/MazE/SpoVT family DNA-binding domain-containing protein</fullName>
    </recommendedName>
</protein>
<accession>A0A7W7CE46</accession>
<evidence type="ECO:0000313" key="1">
    <source>
        <dbReference type="EMBL" id="MBB4679483.1"/>
    </source>
</evidence>
<proteinExistence type="predicted"/>
<dbReference type="EMBL" id="JACHMH010000001">
    <property type="protein sequence ID" value="MBB4679483.1"/>
    <property type="molecule type" value="Genomic_DNA"/>
</dbReference>
<sequence>MRTSTPATGLYCVVSPVDQRGRLADRSPLRVLGWPPGHRISLTVLNAAVIVVTGRRGPHTLNRQGRLRLPASIRHQCGLATGDRLLAVALPGHDFLAIYTPTAVGSMLLACHVGARQEPGR</sequence>
<evidence type="ECO:0000313" key="2">
    <source>
        <dbReference type="Proteomes" id="UP000533598"/>
    </source>
</evidence>
<name>A0A7W7CE46_9PSEU</name>